<accession>A0AAP0MT92</accession>
<dbReference type="AlphaFoldDB" id="A0AAP0MT92"/>
<protein>
    <submittedName>
        <fullName evidence="1">Uncharacterized protein</fullName>
    </submittedName>
</protein>
<organism evidence="1 2">
    <name type="scientific">Citrus x changshan-huyou</name>
    <dbReference type="NCBI Taxonomy" id="2935761"/>
    <lineage>
        <taxon>Eukaryota</taxon>
        <taxon>Viridiplantae</taxon>
        <taxon>Streptophyta</taxon>
        <taxon>Embryophyta</taxon>
        <taxon>Tracheophyta</taxon>
        <taxon>Spermatophyta</taxon>
        <taxon>Magnoliopsida</taxon>
        <taxon>eudicotyledons</taxon>
        <taxon>Gunneridae</taxon>
        <taxon>Pentapetalae</taxon>
        <taxon>rosids</taxon>
        <taxon>malvids</taxon>
        <taxon>Sapindales</taxon>
        <taxon>Rutaceae</taxon>
        <taxon>Aurantioideae</taxon>
        <taxon>Citrus</taxon>
    </lineage>
</organism>
<evidence type="ECO:0000313" key="2">
    <source>
        <dbReference type="Proteomes" id="UP001428341"/>
    </source>
</evidence>
<comment type="caution">
    <text evidence="1">The sequence shown here is derived from an EMBL/GenBank/DDBJ whole genome shotgun (WGS) entry which is preliminary data.</text>
</comment>
<dbReference type="Proteomes" id="UP001428341">
    <property type="component" value="Unassembled WGS sequence"/>
</dbReference>
<reference evidence="1 2" key="1">
    <citation type="submission" date="2024-05" db="EMBL/GenBank/DDBJ databases">
        <title>Haplotype-resolved chromosome-level genome assembly of Huyou (Citrus changshanensis).</title>
        <authorList>
            <person name="Miao C."/>
            <person name="Chen W."/>
            <person name="Wu Y."/>
            <person name="Wang L."/>
            <person name="Zhao S."/>
            <person name="Grierson D."/>
            <person name="Xu C."/>
            <person name="Chen K."/>
        </authorList>
    </citation>
    <scope>NUCLEOTIDE SEQUENCE [LARGE SCALE GENOMIC DNA]</scope>
    <source>
        <strain evidence="1">01-14</strain>
        <tissue evidence="1">Leaf</tissue>
    </source>
</reference>
<keyword evidence="2" id="KW-1185">Reference proteome</keyword>
<sequence length="66" mass="7761">MHSKQKELGKKRLWRRINNMKAVPVLRKWKEEKGMGKSRCCRGRLRIILCRAGDGLCTISWIPNPK</sequence>
<gene>
    <name evidence="1" type="ORF">WN944_009982</name>
</gene>
<evidence type="ECO:0000313" key="1">
    <source>
        <dbReference type="EMBL" id="KAK9221555.1"/>
    </source>
</evidence>
<dbReference type="EMBL" id="JBCGBO010000002">
    <property type="protein sequence ID" value="KAK9221555.1"/>
    <property type="molecule type" value="Genomic_DNA"/>
</dbReference>
<name>A0AAP0MT92_9ROSI</name>
<proteinExistence type="predicted"/>